<dbReference type="Proteomes" id="UP001501447">
    <property type="component" value="Unassembled WGS sequence"/>
</dbReference>
<comment type="caution">
    <text evidence="4">The sequence shown here is derived from an EMBL/GenBank/DDBJ whole genome shotgun (WGS) entry which is preliminary data.</text>
</comment>
<dbReference type="EMBL" id="BAAARJ010000017">
    <property type="protein sequence ID" value="GAA2628308.1"/>
    <property type="molecule type" value="Genomic_DNA"/>
</dbReference>
<dbReference type="SUPFAM" id="SSF55874">
    <property type="entry name" value="ATPase domain of HSP90 chaperone/DNA topoisomerase II/histidine kinase"/>
    <property type="match status" value="1"/>
</dbReference>
<organism evidence="4 5">
    <name type="scientific">Streptomyces axinellae</name>
    <dbReference type="NCBI Taxonomy" id="552788"/>
    <lineage>
        <taxon>Bacteria</taxon>
        <taxon>Bacillati</taxon>
        <taxon>Actinomycetota</taxon>
        <taxon>Actinomycetes</taxon>
        <taxon>Kitasatosporales</taxon>
        <taxon>Streptomycetaceae</taxon>
        <taxon>Streptomyces</taxon>
    </lineage>
</organism>
<keyword evidence="1" id="KW-0723">Serine/threonine-protein kinase</keyword>
<evidence type="ECO:0000313" key="4">
    <source>
        <dbReference type="EMBL" id="GAA2628308.1"/>
    </source>
</evidence>
<feature type="domain" description="Histidine kinase/HSP90-like ATPase" evidence="3">
    <location>
        <begin position="37"/>
        <end position="134"/>
    </location>
</feature>
<dbReference type="InterPro" id="IPR036890">
    <property type="entry name" value="HATPase_C_sf"/>
</dbReference>
<reference evidence="4 5" key="1">
    <citation type="journal article" date="2019" name="Int. J. Syst. Evol. Microbiol.">
        <title>The Global Catalogue of Microorganisms (GCM) 10K type strain sequencing project: providing services to taxonomists for standard genome sequencing and annotation.</title>
        <authorList>
            <consortium name="The Broad Institute Genomics Platform"/>
            <consortium name="The Broad Institute Genome Sequencing Center for Infectious Disease"/>
            <person name="Wu L."/>
            <person name="Ma J."/>
        </authorList>
    </citation>
    <scope>NUCLEOTIDE SEQUENCE [LARGE SCALE GENOMIC DNA]</scope>
    <source>
        <strain evidence="4 5">JCM 16373</strain>
    </source>
</reference>
<evidence type="ECO:0000259" key="3">
    <source>
        <dbReference type="Pfam" id="PF13581"/>
    </source>
</evidence>
<evidence type="ECO:0000256" key="1">
    <source>
        <dbReference type="ARBA" id="ARBA00022527"/>
    </source>
</evidence>
<dbReference type="InterPro" id="IPR003594">
    <property type="entry name" value="HATPase_dom"/>
</dbReference>
<protein>
    <recommendedName>
        <fullName evidence="3">Histidine kinase/HSP90-like ATPase domain-containing protein</fullName>
    </recommendedName>
</protein>
<dbReference type="Gene3D" id="3.30.565.10">
    <property type="entry name" value="Histidine kinase-like ATPase, C-terminal domain"/>
    <property type="match status" value="1"/>
</dbReference>
<dbReference type="InterPro" id="IPR050267">
    <property type="entry name" value="Anti-sigma-factor_SerPK"/>
</dbReference>
<dbReference type="Pfam" id="PF13581">
    <property type="entry name" value="HATPase_c_2"/>
    <property type="match status" value="1"/>
</dbReference>
<gene>
    <name evidence="4" type="ORF">GCM10009863_49260</name>
</gene>
<dbReference type="CDD" id="cd16936">
    <property type="entry name" value="HATPase_RsbW-like"/>
    <property type="match status" value="1"/>
</dbReference>
<keyword evidence="1" id="KW-0418">Kinase</keyword>
<keyword evidence="1" id="KW-0808">Transferase</keyword>
<name>A0ABN3QJP6_9ACTN</name>
<keyword evidence="5" id="KW-1185">Reference proteome</keyword>
<proteinExistence type="predicted"/>
<evidence type="ECO:0000313" key="5">
    <source>
        <dbReference type="Proteomes" id="UP001501447"/>
    </source>
</evidence>
<dbReference type="PANTHER" id="PTHR35526">
    <property type="entry name" value="ANTI-SIGMA-F FACTOR RSBW-RELATED"/>
    <property type="match status" value="1"/>
</dbReference>
<evidence type="ECO:0000256" key="2">
    <source>
        <dbReference type="SAM" id="MobiDB-lite"/>
    </source>
</evidence>
<dbReference type="PANTHER" id="PTHR35526:SF3">
    <property type="entry name" value="ANTI-SIGMA-F FACTOR RSBW"/>
    <property type="match status" value="1"/>
</dbReference>
<sequence>MTVSATRHPGPPGRPSRPGLTCRSSDTGHPAYSETLPREPESARAARALVRTALAAWGLDELADDGGVVVSELVTNAVRHTRCHALRVTVARTGPGTVRIGVVDRSTVRPVLRAAGPEDTRGRGLALVAALTRRWGTDQLPWGKRVWGELRREGGPGAHRAKASSDSC</sequence>
<accession>A0ABN3QJP6</accession>
<feature type="region of interest" description="Disordered" evidence="2">
    <location>
        <begin position="1"/>
        <end position="41"/>
    </location>
</feature>